<gene>
    <name evidence="2" type="ORF">IHE39_27790</name>
</gene>
<organism evidence="2 3">
    <name type="scientific">Aminobacter carboxidus</name>
    <dbReference type="NCBI Taxonomy" id="376165"/>
    <lineage>
        <taxon>Bacteria</taxon>
        <taxon>Pseudomonadati</taxon>
        <taxon>Pseudomonadota</taxon>
        <taxon>Alphaproteobacteria</taxon>
        <taxon>Hyphomicrobiales</taxon>
        <taxon>Phyllobacteriaceae</taxon>
        <taxon>Aminobacter</taxon>
    </lineage>
</organism>
<dbReference type="EMBL" id="JACZEP010000017">
    <property type="protein sequence ID" value="MBE1208099.1"/>
    <property type="molecule type" value="Genomic_DNA"/>
</dbReference>
<name>A0ABR9GX46_9HYPH</name>
<sequence length="109" mass="11986">MDLLSGDEIQDSDWQAPPAPAPIESDYTAAIVALLDVKARERRYDGAVSLSTYVGSTNAQWAVEALAFVAWRDAVWTYAYSELEKVEGGQRPQPTVAEFIADLPALDWP</sequence>
<reference evidence="2 3" key="1">
    <citation type="submission" date="2020-09" db="EMBL/GenBank/DDBJ databases">
        <title>Draft Genome Sequence of Aminobacter carboxidus type strain DSM 1086, a soil Gram-negative carboxydobacterium.</title>
        <authorList>
            <person name="Turrini P."/>
            <person name="Tescari M."/>
            <person name="Artuso I."/>
            <person name="Lugli G.A."/>
            <person name="Frangipani E."/>
            <person name="Ventura M."/>
            <person name="Visca P."/>
        </authorList>
    </citation>
    <scope>NUCLEOTIDE SEQUENCE [LARGE SCALE GENOMIC DNA]</scope>
    <source>
        <strain evidence="2 3">DSM 1086</strain>
    </source>
</reference>
<feature type="region of interest" description="Disordered" evidence="1">
    <location>
        <begin position="1"/>
        <end position="22"/>
    </location>
</feature>
<evidence type="ECO:0000313" key="2">
    <source>
        <dbReference type="EMBL" id="MBE1208099.1"/>
    </source>
</evidence>
<dbReference type="Proteomes" id="UP000598227">
    <property type="component" value="Unassembled WGS sequence"/>
</dbReference>
<evidence type="ECO:0000313" key="3">
    <source>
        <dbReference type="Proteomes" id="UP000598227"/>
    </source>
</evidence>
<comment type="caution">
    <text evidence="2">The sequence shown here is derived from an EMBL/GenBank/DDBJ whole genome shotgun (WGS) entry which is preliminary data.</text>
</comment>
<proteinExistence type="predicted"/>
<keyword evidence="3" id="KW-1185">Reference proteome</keyword>
<protein>
    <submittedName>
        <fullName evidence="2">Uncharacterized protein</fullName>
    </submittedName>
</protein>
<evidence type="ECO:0000256" key="1">
    <source>
        <dbReference type="SAM" id="MobiDB-lite"/>
    </source>
</evidence>
<accession>A0ABR9GX46</accession>